<keyword evidence="2 10" id="KW-0479">Metal-binding</keyword>
<dbReference type="Gene3D" id="3.30.160.60">
    <property type="entry name" value="Classic Zinc Finger"/>
    <property type="match status" value="2"/>
</dbReference>
<feature type="binding site" evidence="10">
    <location>
        <position position="13"/>
    </location>
    <ligand>
        <name>Zn(2+)</name>
        <dbReference type="ChEBI" id="CHEBI:29105"/>
    </ligand>
</feature>
<sequence>MSGYKRVNFYELCRLCASNNQKDKTHIFDNEGKKIQLQNKIETCLSLTVFEDDCLPKVVCSKCLENLENCFTFQQECVGSETMLSTYFRNFRWTEDFKKSGKVYIKDTKPPPQSEVTTTSTNVQQVQKQQNFQEQIQEKNPVEASVPFYTLQLPTIVTNPNVTSKNPKVEILESKIIQNPNQNQNFSSLNLNAINKSNRNEVLSNVVVNSNGEVLNIAQLYPDFEVINPNSIRNKKNRRKESPIVTKDPLSLEDNIIKIDLTEETYEKQQLMNKNKSFIYNEKIEEKHNQNHTVIYNNVTENGNYNSYTSSNNMYSQQNNLNIVNTTSTNNIITNSNVIQETSTINLNILNQNMSDISGHNNQYSRSNNLPNIIQHVTIAAPKVEMVEADAPAVTIDTTTTSNMEKSHTCDICKKSFKRREHLYQHVKLHTGFRPYRCEMCNKAFMRKEHLLRHMTLHSGQKNY</sequence>
<dbReference type="SMART" id="SM00355">
    <property type="entry name" value="ZnF_C2H2"/>
    <property type="match status" value="2"/>
</dbReference>
<reference evidence="13" key="1">
    <citation type="submission" date="2021-12" db="EMBL/GenBank/DDBJ databases">
        <authorList>
            <person name="King R."/>
        </authorList>
    </citation>
    <scope>NUCLEOTIDE SEQUENCE</scope>
</reference>
<comment type="subcellular location">
    <subcellularLocation>
        <location evidence="1">Nucleus</location>
    </subcellularLocation>
</comment>
<dbReference type="GO" id="GO:0008270">
    <property type="term" value="F:zinc ion binding"/>
    <property type="evidence" value="ECO:0007669"/>
    <property type="project" value="UniProtKB-UniRule"/>
</dbReference>
<dbReference type="PANTHER" id="PTHR14196:SF0">
    <property type="entry name" value="PROTEIN BOWEL"/>
    <property type="match status" value="1"/>
</dbReference>
<dbReference type="PROSITE" id="PS50157">
    <property type="entry name" value="ZINC_FINGER_C2H2_2"/>
    <property type="match status" value="2"/>
</dbReference>
<proteinExistence type="predicted"/>
<dbReference type="OrthoDB" id="654211at2759"/>
<feature type="domain" description="C2H2-type" evidence="11">
    <location>
        <begin position="436"/>
        <end position="463"/>
    </location>
</feature>
<dbReference type="PANTHER" id="PTHR14196">
    <property type="entry name" value="ODD-SKIPPED - RELATED"/>
    <property type="match status" value="1"/>
</dbReference>
<dbReference type="SMART" id="SM00868">
    <property type="entry name" value="zf-AD"/>
    <property type="match status" value="1"/>
</dbReference>
<evidence type="ECO:0000256" key="4">
    <source>
        <dbReference type="ARBA" id="ARBA00022771"/>
    </source>
</evidence>
<protein>
    <submittedName>
        <fullName evidence="13">Uncharacterized protein</fullName>
    </submittedName>
</protein>
<evidence type="ECO:0000256" key="7">
    <source>
        <dbReference type="ARBA" id="ARBA00023163"/>
    </source>
</evidence>
<dbReference type="GO" id="GO:0000977">
    <property type="term" value="F:RNA polymerase II transcription regulatory region sequence-specific DNA binding"/>
    <property type="evidence" value="ECO:0007669"/>
    <property type="project" value="TreeGrafter"/>
</dbReference>
<accession>A0A9P0AUH1</accession>
<dbReference type="Pfam" id="PF00096">
    <property type="entry name" value="zf-C2H2"/>
    <property type="match status" value="2"/>
</dbReference>
<keyword evidence="6" id="KW-0805">Transcription regulation</keyword>
<feature type="binding site" evidence="10">
    <location>
        <position position="60"/>
    </location>
    <ligand>
        <name>Zn(2+)</name>
        <dbReference type="ChEBI" id="CHEBI:29105"/>
    </ligand>
</feature>
<dbReference type="InterPro" id="IPR013087">
    <property type="entry name" value="Znf_C2H2_type"/>
</dbReference>
<feature type="non-terminal residue" evidence="13">
    <location>
        <position position="464"/>
    </location>
</feature>
<evidence type="ECO:0000256" key="9">
    <source>
        <dbReference type="PROSITE-ProRule" id="PRU00042"/>
    </source>
</evidence>
<dbReference type="SUPFAM" id="SSF57667">
    <property type="entry name" value="beta-beta-alpha zinc fingers"/>
    <property type="match status" value="1"/>
</dbReference>
<keyword evidence="8" id="KW-0539">Nucleus</keyword>
<evidence type="ECO:0000256" key="3">
    <source>
        <dbReference type="ARBA" id="ARBA00022737"/>
    </source>
</evidence>
<evidence type="ECO:0000259" key="11">
    <source>
        <dbReference type="PROSITE" id="PS50157"/>
    </source>
</evidence>
<evidence type="ECO:0000256" key="6">
    <source>
        <dbReference type="ARBA" id="ARBA00023015"/>
    </source>
</evidence>
<dbReference type="EMBL" id="OV121141">
    <property type="protein sequence ID" value="CAH0548731.1"/>
    <property type="molecule type" value="Genomic_DNA"/>
</dbReference>
<dbReference type="AlphaFoldDB" id="A0A9P0AUH1"/>
<dbReference type="SUPFAM" id="SSF57716">
    <property type="entry name" value="Glucocorticoid receptor-like (DNA-binding domain)"/>
    <property type="match status" value="1"/>
</dbReference>
<keyword evidence="4 9" id="KW-0863">Zinc-finger</keyword>
<dbReference type="InterPro" id="IPR012934">
    <property type="entry name" value="Znf_AD"/>
</dbReference>
<evidence type="ECO:0000313" key="13">
    <source>
        <dbReference type="EMBL" id="CAH0548731.1"/>
    </source>
</evidence>
<evidence type="ECO:0000313" key="14">
    <source>
        <dbReference type="Proteomes" id="UP001154078"/>
    </source>
</evidence>
<keyword evidence="7" id="KW-0804">Transcription</keyword>
<dbReference type="InterPro" id="IPR036236">
    <property type="entry name" value="Znf_C2H2_sf"/>
</dbReference>
<organism evidence="13 14">
    <name type="scientific">Brassicogethes aeneus</name>
    <name type="common">Rape pollen beetle</name>
    <name type="synonym">Meligethes aeneus</name>
    <dbReference type="NCBI Taxonomy" id="1431903"/>
    <lineage>
        <taxon>Eukaryota</taxon>
        <taxon>Metazoa</taxon>
        <taxon>Ecdysozoa</taxon>
        <taxon>Arthropoda</taxon>
        <taxon>Hexapoda</taxon>
        <taxon>Insecta</taxon>
        <taxon>Pterygota</taxon>
        <taxon>Neoptera</taxon>
        <taxon>Endopterygota</taxon>
        <taxon>Coleoptera</taxon>
        <taxon>Polyphaga</taxon>
        <taxon>Cucujiformia</taxon>
        <taxon>Nitidulidae</taxon>
        <taxon>Meligethinae</taxon>
        <taxon>Brassicogethes</taxon>
    </lineage>
</organism>
<dbReference type="FunFam" id="3.30.160.60:FF:002343">
    <property type="entry name" value="Zinc finger protein 33A"/>
    <property type="match status" value="1"/>
</dbReference>
<dbReference type="GO" id="GO:0005634">
    <property type="term" value="C:nucleus"/>
    <property type="evidence" value="ECO:0007669"/>
    <property type="project" value="UniProtKB-SubCell"/>
</dbReference>
<keyword evidence="3" id="KW-0677">Repeat</keyword>
<evidence type="ECO:0000256" key="5">
    <source>
        <dbReference type="ARBA" id="ARBA00022833"/>
    </source>
</evidence>
<evidence type="ECO:0000259" key="12">
    <source>
        <dbReference type="PROSITE" id="PS51915"/>
    </source>
</evidence>
<keyword evidence="5 10" id="KW-0862">Zinc</keyword>
<gene>
    <name evidence="13" type="ORF">MELIAE_LOCUS2140</name>
</gene>
<dbReference type="Pfam" id="PF07776">
    <property type="entry name" value="zf-AD"/>
    <property type="match status" value="1"/>
</dbReference>
<dbReference type="InterPro" id="IPR050717">
    <property type="entry name" value="C2H2-ZF_Transcription_Reg"/>
</dbReference>
<dbReference type="GO" id="GO:0000981">
    <property type="term" value="F:DNA-binding transcription factor activity, RNA polymerase II-specific"/>
    <property type="evidence" value="ECO:0007669"/>
    <property type="project" value="TreeGrafter"/>
</dbReference>
<dbReference type="PROSITE" id="PS00028">
    <property type="entry name" value="ZINC_FINGER_C2H2_1"/>
    <property type="match status" value="2"/>
</dbReference>
<name>A0A9P0AUH1_BRAAE</name>
<dbReference type="Proteomes" id="UP001154078">
    <property type="component" value="Chromosome 10"/>
</dbReference>
<keyword evidence="14" id="KW-1185">Reference proteome</keyword>
<evidence type="ECO:0000256" key="10">
    <source>
        <dbReference type="PROSITE-ProRule" id="PRU01263"/>
    </source>
</evidence>
<feature type="binding site" evidence="10">
    <location>
        <position position="63"/>
    </location>
    <ligand>
        <name>Zn(2+)</name>
        <dbReference type="ChEBI" id="CHEBI:29105"/>
    </ligand>
</feature>
<evidence type="ECO:0000256" key="8">
    <source>
        <dbReference type="ARBA" id="ARBA00023242"/>
    </source>
</evidence>
<evidence type="ECO:0000256" key="1">
    <source>
        <dbReference type="ARBA" id="ARBA00004123"/>
    </source>
</evidence>
<evidence type="ECO:0000256" key="2">
    <source>
        <dbReference type="ARBA" id="ARBA00022723"/>
    </source>
</evidence>
<feature type="binding site" evidence="10">
    <location>
        <position position="16"/>
    </location>
    <ligand>
        <name>Zn(2+)</name>
        <dbReference type="ChEBI" id="CHEBI:29105"/>
    </ligand>
</feature>
<dbReference type="Gene3D" id="3.40.1800.20">
    <property type="match status" value="1"/>
</dbReference>
<dbReference type="PROSITE" id="PS51915">
    <property type="entry name" value="ZAD"/>
    <property type="match status" value="1"/>
</dbReference>
<feature type="domain" description="ZAD" evidence="12">
    <location>
        <begin position="11"/>
        <end position="87"/>
    </location>
</feature>
<feature type="domain" description="C2H2-type" evidence="11">
    <location>
        <begin position="408"/>
        <end position="435"/>
    </location>
</feature>